<evidence type="ECO:0000256" key="1">
    <source>
        <dbReference type="ARBA" id="ARBA00002076"/>
    </source>
</evidence>
<dbReference type="PANTHER" id="PTHR10795">
    <property type="entry name" value="PROPROTEIN CONVERTASE SUBTILISIN/KEXIN"/>
    <property type="match status" value="1"/>
</dbReference>
<dbReference type="GO" id="GO:0004252">
    <property type="term" value="F:serine-type endopeptidase activity"/>
    <property type="evidence" value="ECO:0007669"/>
    <property type="project" value="UniProtKB-UniRule"/>
</dbReference>
<dbReference type="FunFam" id="3.30.70.80:FF:000002">
    <property type="entry name" value="Subtilisin-like protease SBT5.3"/>
    <property type="match status" value="2"/>
</dbReference>
<name>A0A6J1KUL8_CUCMA</name>
<dbReference type="CDD" id="cd02120">
    <property type="entry name" value="PA_subtilisin_like"/>
    <property type="match status" value="2"/>
</dbReference>
<dbReference type="OrthoDB" id="206201at2759"/>
<evidence type="ECO:0000259" key="16">
    <source>
        <dbReference type="Pfam" id="PF17766"/>
    </source>
</evidence>
<dbReference type="Gene3D" id="2.60.40.2310">
    <property type="match status" value="2"/>
</dbReference>
<evidence type="ECO:0000256" key="7">
    <source>
        <dbReference type="ARBA" id="ARBA00022729"/>
    </source>
</evidence>
<feature type="domain" description="Peptidase S8/S53" evidence="13">
    <location>
        <begin position="137"/>
        <end position="588"/>
    </location>
</feature>
<evidence type="ECO:0000256" key="6">
    <source>
        <dbReference type="ARBA" id="ARBA00022670"/>
    </source>
</evidence>
<evidence type="ECO:0000256" key="8">
    <source>
        <dbReference type="ARBA" id="ARBA00022801"/>
    </source>
</evidence>
<dbReference type="PROSITE" id="PS00138">
    <property type="entry name" value="SUBTILASE_SER"/>
    <property type="match status" value="2"/>
</dbReference>
<reference evidence="18" key="1">
    <citation type="submission" date="2025-08" db="UniProtKB">
        <authorList>
            <consortium name="RefSeq"/>
        </authorList>
    </citation>
    <scope>IDENTIFICATION</scope>
    <source>
        <tissue evidence="18">Young leaves</tissue>
    </source>
</reference>
<feature type="domain" description="Subtilisin-like protease fibronectin type-III" evidence="16">
    <location>
        <begin position="1436"/>
        <end position="1533"/>
    </location>
</feature>
<feature type="domain" description="PA" evidence="14">
    <location>
        <begin position="382"/>
        <end position="464"/>
    </location>
</feature>
<dbReference type="InterPro" id="IPR000209">
    <property type="entry name" value="Peptidase_S8/S53_dom"/>
</dbReference>
<dbReference type="InterPro" id="IPR041469">
    <property type="entry name" value="Subtilisin-like_FN3"/>
</dbReference>
<dbReference type="Pfam" id="PF05922">
    <property type="entry name" value="Inhibitor_I9"/>
    <property type="match status" value="2"/>
</dbReference>
<organism evidence="17 18">
    <name type="scientific">Cucurbita maxima</name>
    <name type="common">Pumpkin</name>
    <name type="synonym">Winter squash</name>
    <dbReference type="NCBI Taxonomy" id="3661"/>
    <lineage>
        <taxon>Eukaryota</taxon>
        <taxon>Viridiplantae</taxon>
        <taxon>Streptophyta</taxon>
        <taxon>Embryophyta</taxon>
        <taxon>Tracheophyta</taxon>
        <taxon>Spermatophyta</taxon>
        <taxon>Magnoliopsida</taxon>
        <taxon>eudicotyledons</taxon>
        <taxon>Gunneridae</taxon>
        <taxon>Pentapetalae</taxon>
        <taxon>rosids</taxon>
        <taxon>fabids</taxon>
        <taxon>Cucurbitales</taxon>
        <taxon>Cucurbitaceae</taxon>
        <taxon>Cucurbiteae</taxon>
        <taxon>Cucurbita</taxon>
    </lineage>
</organism>
<dbReference type="FunFam" id="3.50.30.30:FF:000005">
    <property type="entry name" value="subtilisin-like protease SBT1.5"/>
    <property type="match status" value="2"/>
</dbReference>
<feature type="active site" description="Charge relay system" evidence="11">
    <location>
        <position position="146"/>
    </location>
</feature>
<feature type="domain" description="Inhibitor I9" evidence="15">
    <location>
        <begin position="27"/>
        <end position="109"/>
    </location>
</feature>
<dbReference type="PROSITE" id="PS51892">
    <property type="entry name" value="SUBTILASE"/>
    <property type="match status" value="2"/>
</dbReference>
<dbReference type="InterPro" id="IPR034197">
    <property type="entry name" value="Peptidases_S8_3"/>
</dbReference>
<dbReference type="Gene3D" id="3.30.70.80">
    <property type="entry name" value="Peptidase S8 propeptide/proteinase inhibitor I9"/>
    <property type="match status" value="2"/>
</dbReference>
<dbReference type="Gene3D" id="3.40.50.200">
    <property type="entry name" value="Peptidase S8/S53 domain"/>
    <property type="match status" value="2"/>
</dbReference>
<evidence type="ECO:0000256" key="2">
    <source>
        <dbReference type="ARBA" id="ARBA00004271"/>
    </source>
</evidence>
<feature type="active site" description="Charge relay system" evidence="10 11">
    <location>
        <position position="916"/>
    </location>
</feature>
<dbReference type="PRINTS" id="PR00723">
    <property type="entry name" value="SUBTILISIN"/>
</dbReference>
<feature type="chain" id="PRO_5026981860" evidence="12">
    <location>
        <begin position="25"/>
        <end position="1536"/>
    </location>
</feature>
<feature type="active site" description="Charge relay system" evidence="10 11">
    <location>
        <position position="987"/>
    </location>
</feature>
<dbReference type="FunFam" id="2.60.40.2310:FF:000001">
    <property type="entry name" value="Subtilisin-like protease SBT1.5"/>
    <property type="match status" value="1"/>
</dbReference>
<dbReference type="InterPro" id="IPR036852">
    <property type="entry name" value="Peptidase_S8/S53_dom_sf"/>
</dbReference>
<dbReference type="GO" id="GO:0009609">
    <property type="term" value="P:response to symbiotic bacterium"/>
    <property type="evidence" value="ECO:0007669"/>
    <property type="project" value="UniProtKB-ARBA"/>
</dbReference>
<comment type="subcellular location">
    <subcellularLocation>
        <location evidence="2">Secreted</location>
        <location evidence="2">Extracellular space</location>
        <location evidence="2">Apoplast</location>
    </subcellularLocation>
</comment>
<evidence type="ECO:0000256" key="5">
    <source>
        <dbReference type="ARBA" id="ARBA00022525"/>
    </source>
</evidence>
<sequence length="1536" mass="165180">MEFSYIISPLLLFFFLLQTSSVHTKKSYIVYLGSESNPSIYDVQLATESKYDILGTVKGSKVAAKESILYTYNRCINGFAAVLDDKEVTALAKNPSVVSIFENRERKLHTTRSWSFLGVGSDRGIPWNSIWKASKFGEDVIIGNLDTGVWPESHSFHDSGYGPVPSRWMGACEGGSNFSCNRKLIGARYFYRGYEMINGPLNISSLNARDHEGHGTHTLSTAGGNFVRGANVFGNGNGTAKGGAPKARVAAYKVCWPQGKCSDADLLAGIEAAISDGVDVLSISLGAAAQDFADDPISVGAFHAIQQGIIVVCSAGNDGPLPGTVTNVSPWMFTVGASSIDRGFFSYVYLGNKKQVKGSSLSSGGLPRGKLYPLMNSVNAKASNASDGLAQLCEEGSLDPMKARGKIIVCLRGDNGRMDKSFEVLRVGGVGMILVNDKISGSDIETDAHMLPTSHVSYIDGLSIAEYLKSTKRPVASITPVRTEIGIKPSPVMAPFSSRGPNHIAEAMIKPDISAPGVNIIASFTKAVAATDLPFDKRRVPFNVQSGTSMSCPHIAGVAGLLKKLHPTWSPAAIKSAIMTTAKTRDNTKNTMLDFNKVKATPFDYGAGHVHPNDAMDPGLVYDTTIDDYLNFLCMQGYNSLTLKKFSNKPFVCAKNFASTDLNYPSISVPKLQIGVPVTVNRRVKNVGSAGTYVARVRMPKGITVMVEPSTLQFHSVGEEKAFKLVFHYAQKVRRPGYVFGALVWSDGKHFVRSPIAVNLVNFKAKAMEEYNKISPLLLFFFMLHTAAVPTKNSYIVYLGSHSFAPNPSVYDVQLATESQYDILGSVKGSKVAAKDSILYSYNRYINGFAAVLDEQEATALAKNPSVVSVFENKERKLHTTRSWGFLGVDSDRGIPQNSIWKAARFGADTIIGNLDTGVWPESPSFNDAGYGPVPSRWRGACEGGSKFRCNRKLIGARYFYRGFQAAEGPLTTHNISFDSARDHEGHGSHTLSTAGGNFVHGVNVFGNGNGTAKGGSPRARVVAYKVCWPSKNGGCYDSDILAGIEAAISDGVDVLSASIGTLAQEFANDAISIGAFHAVQHGIVVVCSAGNDGPSPGSVSNVSPWMVTVGASTIDRDFVSYVVLGNKKRFRGSSLSSSRLPAGKFYPLIKAVQVKAANATDGFAQLCMDGTLDPTKAKGKIIVCLRGENARVSKGFEVFRVGGVGMVLVNNQMDGSALVADPHILPASHLSYADGVSIAQYLSSTKTPVASITHASTEMGIKPSPLMASFSSRGPDFITQAVIKPDITAPGVNIIASVTDDISASGLPLDKRRVPFNIESGTSMSCPHISGVAGLLKTLHPTWSPAAIKSAVMTTAKTRDNTKNTLLDYTKVKATPFDYGAGHVHPNDAMDPGLVYDTTVDDYLNFLCTRGYNSRTLKKFSNKPFVCANNFATTDFNYPSILVPRLQIGGSVTVNRRVKNVGSTGTYVARVRMPKGITVMVEPSKLQFHSVGEERPFKLIFHYAHKLRRQGYVFGALVWSDGKHFVRSSIAVNLV</sequence>
<dbReference type="InterPro" id="IPR010259">
    <property type="entry name" value="S8pro/Inhibitor_I9"/>
</dbReference>
<keyword evidence="4" id="KW-0052">Apoplast</keyword>
<feature type="signal peptide" evidence="12">
    <location>
        <begin position="1"/>
        <end position="24"/>
    </location>
</feature>
<dbReference type="GeneID" id="111498820"/>
<dbReference type="InterPro" id="IPR003137">
    <property type="entry name" value="PA_domain"/>
</dbReference>
<dbReference type="RefSeq" id="XP_023005962.1">
    <property type="nucleotide sequence ID" value="XM_023150194.1"/>
</dbReference>
<evidence type="ECO:0000313" key="17">
    <source>
        <dbReference type="Proteomes" id="UP000504608"/>
    </source>
</evidence>
<evidence type="ECO:0000256" key="10">
    <source>
        <dbReference type="PIRSR" id="PIRSR615500-1"/>
    </source>
</evidence>
<dbReference type="CDD" id="cd04852">
    <property type="entry name" value="Peptidases_S8_3"/>
    <property type="match status" value="2"/>
</dbReference>
<dbReference type="InterPro" id="IPR023828">
    <property type="entry name" value="Peptidase_S8_Ser-AS"/>
</dbReference>
<gene>
    <name evidence="18" type="primary">LOC111498820</name>
</gene>
<dbReference type="Proteomes" id="UP000504608">
    <property type="component" value="Unplaced"/>
</dbReference>
<dbReference type="SUPFAM" id="SSF54897">
    <property type="entry name" value="Protease propeptides/inhibitors"/>
    <property type="match status" value="1"/>
</dbReference>
<evidence type="ECO:0000259" key="14">
    <source>
        <dbReference type="Pfam" id="PF02225"/>
    </source>
</evidence>
<dbReference type="GO" id="GO:0048046">
    <property type="term" value="C:apoplast"/>
    <property type="evidence" value="ECO:0007669"/>
    <property type="project" value="UniProtKB-SubCell"/>
</dbReference>
<keyword evidence="6 11" id="KW-0645">Protease</keyword>
<feature type="active site" description="Charge relay system" evidence="11">
    <location>
        <position position="549"/>
    </location>
</feature>
<dbReference type="Pfam" id="PF02225">
    <property type="entry name" value="PA"/>
    <property type="match status" value="2"/>
</dbReference>
<feature type="active site" description="Charge relay system" evidence="10 11">
    <location>
        <position position="1324"/>
    </location>
</feature>
<feature type="active site" description="Charge relay system" evidence="11">
    <location>
        <position position="214"/>
    </location>
</feature>
<proteinExistence type="inferred from homology"/>
<comment type="function">
    <text evidence="1">Required for arbuscular mycorrhiza (AM) development during AM symbiosis with AM fungi (e.g. Glomeromycota intraradices).</text>
</comment>
<keyword evidence="9 11" id="KW-0720">Serine protease</keyword>
<feature type="domain" description="Subtilisin-like protease fibronectin type-III" evidence="16">
    <location>
        <begin position="661"/>
        <end position="758"/>
    </location>
</feature>
<evidence type="ECO:0000259" key="13">
    <source>
        <dbReference type="Pfam" id="PF00082"/>
    </source>
</evidence>
<dbReference type="Pfam" id="PF00082">
    <property type="entry name" value="Peptidase_S8"/>
    <property type="match status" value="2"/>
</dbReference>
<comment type="similarity">
    <text evidence="3 11">Belongs to the peptidase S8 family.</text>
</comment>
<keyword evidence="5" id="KW-0964">Secreted</keyword>
<evidence type="ECO:0000256" key="9">
    <source>
        <dbReference type="ARBA" id="ARBA00022825"/>
    </source>
</evidence>
<dbReference type="InterPro" id="IPR045051">
    <property type="entry name" value="SBT"/>
</dbReference>
<dbReference type="GO" id="GO:0009610">
    <property type="term" value="P:response to symbiotic fungus"/>
    <property type="evidence" value="ECO:0007669"/>
    <property type="project" value="UniProtKB-ARBA"/>
</dbReference>
<protein>
    <submittedName>
        <fullName evidence="18">Uncharacterized protein LOC111498820</fullName>
    </submittedName>
</protein>
<feature type="domain" description="PA" evidence="14">
    <location>
        <begin position="1147"/>
        <end position="1238"/>
    </location>
</feature>
<evidence type="ECO:0000256" key="11">
    <source>
        <dbReference type="PROSITE-ProRule" id="PRU01240"/>
    </source>
</evidence>
<keyword evidence="8 11" id="KW-0378">Hydrolase</keyword>
<dbReference type="FunFam" id="3.40.50.200:FF:000006">
    <property type="entry name" value="Subtilisin-like protease SBT1.5"/>
    <property type="match status" value="2"/>
</dbReference>
<evidence type="ECO:0000256" key="3">
    <source>
        <dbReference type="ARBA" id="ARBA00011073"/>
    </source>
</evidence>
<dbReference type="GO" id="GO:0006508">
    <property type="term" value="P:proteolysis"/>
    <property type="evidence" value="ECO:0007669"/>
    <property type="project" value="UniProtKB-KW"/>
</dbReference>
<dbReference type="KEGG" id="cmax:111498820"/>
<evidence type="ECO:0000313" key="18">
    <source>
        <dbReference type="RefSeq" id="XP_023005962.1"/>
    </source>
</evidence>
<feature type="domain" description="Peptidase S8/S53" evidence="13">
    <location>
        <begin position="907"/>
        <end position="1365"/>
    </location>
</feature>
<feature type="domain" description="Inhibitor I9" evidence="15">
    <location>
        <begin position="794"/>
        <end position="879"/>
    </location>
</feature>
<evidence type="ECO:0000259" key="15">
    <source>
        <dbReference type="Pfam" id="PF05922"/>
    </source>
</evidence>
<dbReference type="Gene3D" id="3.50.30.30">
    <property type="match status" value="2"/>
</dbReference>
<evidence type="ECO:0000256" key="4">
    <source>
        <dbReference type="ARBA" id="ARBA00022523"/>
    </source>
</evidence>
<dbReference type="SUPFAM" id="SSF52743">
    <property type="entry name" value="Subtilisin-like"/>
    <property type="match status" value="2"/>
</dbReference>
<dbReference type="InterPro" id="IPR037045">
    <property type="entry name" value="S8pro/Inhibitor_I9_sf"/>
</dbReference>
<evidence type="ECO:0000256" key="12">
    <source>
        <dbReference type="SAM" id="SignalP"/>
    </source>
</evidence>
<accession>A0A6J1KUL8</accession>
<keyword evidence="17" id="KW-1185">Reference proteome</keyword>
<keyword evidence="7 12" id="KW-0732">Signal</keyword>
<dbReference type="InterPro" id="IPR015500">
    <property type="entry name" value="Peptidase_S8_subtilisin-rel"/>
</dbReference>
<dbReference type="Pfam" id="PF17766">
    <property type="entry name" value="fn3_6"/>
    <property type="match status" value="2"/>
</dbReference>